<protein>
    <submittedName>
        <fullName evidence="2">Sema domain-containing protein</fullName>
    </submittedName>
</protein>
<dbReference type="WBParaSite" id="snap_masked-unitig_31859-processed-gene-0.1-mRNA-1">
    <property type="protein sequence ID" value="snap_masked-unitig_31859-processed-gene-0.1-mRNA-1"/>
    <property type="gene ID" value="snap_masked-unitig_31859-processed-gene-0.1"/>
</dbReference>
<accession>A0A1I8JQY6</accession>
<evidence type="ECO:0000313" key="2">
    <source>
        <dbReference type="WBParaSite" id="snap_masked-unitig_31859-processed-gene-0.1-mRNA-1"/>
    </source>
</evidence>
<sequence length="255" mass="27859">AKRIIDQQQQSTHQQQPPVAVADILIPRVHRRRDRPVSERLRLRLVRSSRIAAAGLRKLTSRNLRPGPPSPAECRYYATRMRASDCATGRCLATLDGHELILTPSGGRLAALPGIQKLQSLGQGHMLSPVRLGLADHYLFYGADLSAARPFGSRRETLPSLHPDVTSRRLGGGGGADVGGSGGFLGHTIVFPKKEEDQFKTTGRKPNGQPPTFCASSIRAGFCTAALLWPLCDCPRRHHRYAFSCQGLCSRAARR</sequence>
<name>A0A1I8JQY6_9PLAT</name>
<reference evidence="2" key="1">
    <citation type="submission" date="2016-11" db="UniProtKB">
        <authorList>
            <consortium name="WormBaseParasite"/>
        </authorList>
    </citation>
    <scope>IDENTIFICATION</scope>
</reference>
<organism evidence="1 2">
    <name type="scientific">Macrostomum lignano</name>
    <dbReference type="NCBI Taxonomy" id="282301"/>
    <lineage>
        <taxon>Eukaryota</taxon>
        <taxon>Metazoa</taxon>
        <taxon>Spiralia</taxon>
        <taxon>Lophotrochozoa</taxon>
        <taxon>Platyhelminthes</taxon>
        <taxon>Rhabditophora</taxon>
        <taxon>Macrostomorpha</taxon>
        <taxon>Macrostomida</taxon>
        <taxon>Macrostomidae</taxon>
        <taxon>Macrostomum</taxon>
    </lineage>
</organism>
<keyword evidence="1" id="KW-1185">Reference proteome</keyword>
<dbReference type="AlphaFoldDB" id="A0A1I8JQY6"/>
<evidence type="ECO:0000313" key="1">
    <source>
        <dbReference type="Proteomes" id="UP000095280"/>
    </source>
</evidence>
<proteinExistence type="predicted"/>
<dbReference type="Proteomes" id="UP000095280">
    <property type="component" value="Unplaced"/>
</dbReference>